<comment type="catalytic activity">
    <reaction evidence="11">
        <text>2 glutathione + NADP(+) = glutathione disulfide + NADPH + H(+)</text>
        <dbReference type="Rhea" id="RHEA:11740"/>
        <dbReference type="ChEBI" id="CHEBI:15378"/>
        <dbReference type="ChEBI" id="CHEBI:57783"/>
        <dbReference type="ChEBI" id="CHEBI:57925"/>
        <dbReference type="ChEBI" id="CHEBI:58297"/>
        <dbReference type="ChEBI" id="CHEBI:58349"/>
        <dbReference type="EC" id="1.8.1.7"/>
    </reaction>
</comment>
<reference evidence="13 14" key="1">
    <citation type="submission" date="2024-02" db="EMBL/GenBank/DDBJ databases">
        <authorList>
            <person name="Vignale AGUSTIN F."/>
            <person name="Sosa J E."/>
            <person name="Modenutti C."/>
        </authorList>
    </citation>
    <scope>NUCLEOTIDE SEQUENCE [LARGE SCALE GENOMIC DNA]</scope>
</reference>
<dbReference type="GO" id="GO:0004362">
    <property type="term" value="F:glutathione-disulfide reductase (NADPH) activity"/>
    <property type="evidence" value="ECO:0007669"/>
    <property type="project" value="UniProtKB-EC"/>
</dbReference>
<evidence type="ECO:0000256" key="11">
    <source>
        <dbReference type="ARBA" id="ARBA00049142"/>
    </source>
</evidence>
<dbReference type="FunFam" id="3.50.50.60:FF:000051">
    <property type="entry name" value="Glutathione reductase"/>
    <property type="match status" value="1"/>
</dbReference>
<evidence type="ECO:0000313" key="13">
    <source>
        <dbReference type="EMBL" id="CAK9173801.1"/>
    </source>
</evidence>
<sequence length="405" mass="44995">MICEVPLQSYLSFNDPLFERLNSHGGKQPFKGDCRNIEDVDNCLCLVEIEDKQLKALRSLLLSLLRMITILLMRPPLNKEMNSDPKYSTIRFKLTYSFLIMARKMLIDGELGNATEEEAHYDFDLFVIGAGSGGVRAARFSAQYGAKKVGICELPFHPISSEVVGGVGGTCVIRGCVPKKILVYGASFGPELEDARNYGWELNEKIDFNWKKLLQKKTEEIIRLNGIYKRLLSNAGVKLFEGEGKVVGPNEVEVTQLDGTKLRYSAKYILIATGSRAQRPDIPGQELAITSDEALSLDELPKRVVVLGGGYIAVEFASIWRGMGATVDLYFRKELPLRGFDDEMRAAVARNLEGRGISLHPRTTLTELVKTEDGVKALTDHGEELIADVVLFATGNSMPSLFDFF</sequence>
<dbReference type="PANTHER" id="PTHR42737">
    <property type="entry name" value="GLUTATHIONE REDUCTASE"/>
    <property type="match status" value="1"/>
</dbReference>
<keyword evidence="8" id="KW-0560">Oxidoreductase</keyword>
<feature type="domain" description="FAD/NAD(P)-binding" evidence="12">
    <location>
        <begin position="123"/>
        <end position="396"/>
    </location>
</feature>
<evidence type="ECO:0000256" key="2">
    <source>
        <dbReference type="ARBA" id="ARBA00007532"/>
    </source>
</evidence>
<comment type="cofactor">
    <cofactor evidence="1">
        <name>FAD</name>
        <dbReference type="ChEBI" id="CHEBI:57692"/>
    </cofactor>
</comment>
<evidence type="ECO:0000259" key="12">
    <source>
        <dbReference type="Pfam" id="PF07992"/>
    </source>
</evidence>
<dbReference type="EC" id="1.8.1.7" evidence="4"/>
<dbReference type="EMBL" id="CAUOFW020006214">
    <property type="protein sequence ID" value="CAK9173801.1"/>
    <property type="molecule type" value="Genomic_DNA"/>
</dbReference>
<evidence type="ECO:0000256" key="8">
    <source>
        <dbReference type="ARBA" id="ARBA00023002"/>
    </source>
</evidence>
<keyword evidence="14" id="KW-1185">Reference proteome</keyword>
<dbReference type="InterPro" id="IPR012999">
    <property type="entry name" value="Pyr_OxRdtase_I_AS"/>
</dbReference>
<keyword evidence="9" id="KW-1015">Disulfide bond</keyword>
<organism evidence="13 14">
    <name type="scientific">Ilex paraguariensis</name>
    <name type="common">yerba mate</name>
    <dbReference type="NCBI Taxonomy" id="185542"/>
    <lineage>
        <taxon>Eukaryota</taxon>
        <taxon>Viridiplantae</taxon>
        <taxon>Streptophyta</taxon>
        <taxon>Embryophyta</taxon>
        <taxon>Tracheophyta</taxon>
        <taxon>Spermatophyta</taxon>
        <taxon>Magnoliopsida</taxon>
        <taxon>eudicotyledons</taxon>
        <taxon>Gunneridae</taxon>
        <taxon>Pentapetalae</taxon>
        <taxon>asterids</taxon>
        <taxon>campanulids</taxon>
        <taxon>Aquifoliales</taxon>
        <taxon>Aquifoliaceae</taxon>
        <taxon>Ilex</taxon>
    </lineage>
</organism>
<evidence type="ECO:0000313" key="14">
    <source>
        <dbReference type="Proteomes" id="UP001642360"/>
    </source>
</evidence>
<evidence type="ECO:0000256" key="9">
    <source>
        <dbReference type="ARBA" id="ARBA00023157"/>
    </source>
</evidence>
<dbReference type="Proteomes" id="UP001642360">
    <property type="component" value="Unassembled WGS sequence"/>
</dbReference>
<comment type="similarity">
    <text evidence="2">Belongs to the class-I pyridine nucleotide-disulfide oxidoreductase family.</text>
</comment>
<dbReference type="InterPro" id="IPR046952">
    <property type="entry name" value="GSHR/TRXR-like"/>
</dbReference>
<comment type="caution">
    <text evidence="13">The sequence shown here is derived from an EMBL/GenBank/DDBJ whole genome shotgun (WGS) entry which is preliminary data.</text>
</comment>
<keyword evidence="10" id="KW-0676">Redox-active center</keyword>
<keyword evidence="7" id="KW-0521">NADP</keyword>
<name>A0ABC8U248_9AQUA</name>
<dbReference type="PROSITE" id="PS00076">
    <property type="entry name" value="PYRIDINE_REDOX_1"/>
    <property type="match status" value="1"/>
</dbReference>
<dbReference type="PRINTS" id="PR00411">
    <property type="entry name" value="PNDRDTASEI"/>
</dbReference>
<dbReference type="InterPro" id="IPR036188">
    <property type="entry name" value="FAD/NAD-bd_sf"/>
</dbReference>
<evidence type="ECO:0000256" key="3">
    <source>
        <dbReference type="ARBA" id="ARBA00011738"/>
    </source>
</evidence>
<gene>
    <name evidence="13" type="ORF">ILEXP_LOCUS43530</name>
</gene>
<comment type="subunit">
    <text evidence="3">Homodimer.</text>
</comment>
<dbReference type="AlphaFoldDB" id="A0ABC8U248"/>
<evidence type="ECO:0000256" key="7">
    <source>
        <dbReference type="ARBA" id="ARBA00022857"/>
    </source>
</evidence>
<accession>A0ABC8U248</accession>
<evidence type="ECO:0000256" key="4">
    <source>
        <dbReference type="ARBA" id="ARBA00012607"/>
    </source>
</evidence>
<dbReference type="SUPFAM" id="SSF51905">
    <property type="entry name" value="FAD/NAD(P)-binding domain"/>
    <property type="match status" value="1"/>
</dbReference>
<dbReference type="PANTHER" id="PTHR42737:SF2">
    <property type="entry name" value="GLUTATHIONE REDUCTASE"/>
    <property type="match status" value="1"/>
</dbReference>
<protein>
    <recommendedName>
        <fullName evidence="4">glutathione-disulfide reductase</fullName>
        <ecNumber evidence="4">1.8.1.7</ecNumber>
    </recommendedName>
</protein>
<proteinExistence type="inferred from homology"/>
<evidence type="ECO:0000256" key="1">
    <source>
        <dbReference type="ARBA" id="ARBA00001974"/>
    </source>
</evidence>
<dbReference type="InterPro" id="IPR023753">
    <property type="entry name" value="FAD/NAD-binding_dom"/>
</dbReference>
<evidence type="ECO:0000256" key="6">
    <source>
        <dbReference type="ARBA" id="ARBA00022827"/>
    </source>
</evidence>
<evidence type="ECO:0000256" key="5">
    <source>
        <dbReference type="ARBA" id="ARBA00022630"/>
    </source>
</evidence>
<dbReference type="Pfam" id="PF07992">
    <property type="entry name" value="Pyr_redox_2"/>
    <property type="match status" value="1"/>
</dbReference>
<keyword evidence="6" id="KW-0274">FAD</keyword>
<keyword evidence="5" id="KW-0285">Flavoprotein</keyword>
<dbReference type="PRINTS" id="PR00368">
    <property type="entry name" value="FADPNR"/>
</dbReference>
<evidence type="ECO:0000256" key="10">
    <source>
        <dbReference type="ARBA" id="ARBA00023284"/>
    </source>
</evidence>
<dbReference type="Gene3D" id="3.50.50.60">
    <property type="entry name" value="FAD/NAD(P)-binding domain"/>
    <property type="match status" value="1"/>
</dbReference>